<dbReference type="PANTHER" id="PTHR10026">
    <property type="entry name" value="CYCLIN"/>
    <property type="match status" value="1"/>
</dbReference>
<dbReference type="SUPFAM" id="SSF47954">
    <property type="entry name" value="Cyclin-like"/>
    <property type="match status" value="1"/>
</dbReference>
<dbReference type="EC" id="3.2.1.21" evidence="2"/>
<feature type="compositionally biased region" description="Pro residues" evidence="1">
    <location>
        <begin position="1"/>
        <end position="11"/>
    </location>
</feature>
<dbReference type="InterPro" id="IPR043198">
    <property type="entry name" value="Cyclin/Ssn8"/>
</dbReference>
<accession>A0AAF0IWW8</accession>
<evidence type="ECO:0000256" key="1">
    <source>
        <dbReference type="SAM" id="MobiDB-lite"/>
    </source>
</evidence>
<proteinExistence type="predicted"/>
<dbReference type="AlphaFoldDB" id="A0AAF0IWW8"/>
<dbReference type="InterPro" id="IPR036915">
    <property type="entry name" value="Cyclin-like_sf"/>
</dbReference>
<dbReference type="GO" id="GO:0008422">
    <property type="term" value="F:beta-glucosidase activity"/>
    <property type="evidence" value="ECO:0007669"/>
    <property type="project" value="UniProtKB-EC"/>
</dbReference>
<sequence length="369" mass="40702">MAGLAGPPPAAVPARERPPPPSSGAKESQGLHEAKKAPAKVTAIQDTPYFTPAQCERLQVRARGQHTSAAKWDQTRMAACSFIAAVGAKLGCPQRTIGTAQMLYLRFHLFYPPADFSMHEVACACVFTATKLNDTQKRVYDVVLASYALRFPDLLAPPPGAASGACGDWIAHATVPEMDMDMDAIQQEQARLIALERLLLQCICFHFQPRSPMILRWAVKVARHWQTMMYAQDGTTRLADLFSEPRPWLSAWSTSMDAVQDVALHLLHLYGMHAPSLAADPHSDRAVPLHVTYPPPMSLLAWAARSPKETLVAHITQAQIWIRQQPVATGPREERVRVTRNDDTLPPTMYSAQPDEGGRSVATRYILLS</sequence>
<dbReference type="EMBL" id="CP119912">
    <property type="protein sequence ID" value="WFD20332.1"/>
    <property type="molecule type" value="Genomic_DNA"/>
</dbReference>
<reference evidence="2" key="1">
    <citation type="submission" date="2023-03" db="EMBL/GenBank/DDBJ databases">
        <title>Mating type loci evolution in Malassezia.</title>
        <authorList>
            <person name="Coelho M.A."/>
        </authorList>
    </citation>
    <scope>NUCLEOTIDE SEQUENCE</scope>
    <source>
        <strain evidence="2">CBS 10434</strain>
    </source>
</reference>
<keyword evidence="3" id="KW-1185">Reference proteome</keyword>
<dbReference type="GO" id="GO:0016538">
    <property type="term" value="F:cyclin-dependent protein serine/threonine kinase regulator activity"/>
    <property type="evidence" value="ECO:0007669"/>
    <property type="project" value="InterPro"/>
</dbReference>
<keyword evidence="2" id="KW-0326">Glycosidase</keyword>
<dbReference type="GO" id="GO:0006357">
    <property type="term" value="P:regulation of transcription by RNA polymerase II"/>
    <property type="evidence" value="ECO:0007669"/>
    <property type="project" value="InterPro"/>
</dbReference>
<organism evidence="2 3">
    <name type="scientific">Malassezia caprae</name>
    <dbReference type="NCBI Taxonomy" id="1381934"/>
    <lineage>
        <taxon>Eukaryota</taxon>
        <taxon>Fungi</taxon>
        <taxon>Dikarya</taxon>
        <taxon>Basidiomycota</taxon>
        <taxon>Ustilaginomycotina</taxon>
        <taxon>Malasseziomycetes</taxon>
        <taxon>Malasseziales</taxon>
        <taxon>Malasseziaceae</taxon>
        <taxon>Malassezia</taxon>
    </lineage>
</organism>
<dbReference type="Proteomes" id="UP001220961">
    <property type="component" value="Chromosome 5"/>
</dbReference>
<dbReference type="Gene3D" id="1.10.472.10">
    <property type="entry name" value="Cyclin-like"/>
    <property type="match status" value="1"/>
</dbReference>
<keyword evidence="2" id="KW-0378">Hydrolase</keyword>
<feature type="region of interest" description="Disordered" evidence="1">
    <location>
        <begin position="1"/>
        <end position="38"/>
    </location>
</feature>
<evidence type="ECO:0000313" key="3">
    <source>
        <dbReference type="Proteomes" id="UP001220961"/>
    </source>
</evidence>
<name>A0AAF0IWW8_9BASI</name>
<evidence type="ECO:0000313" key="2">
    <source>
        <dbReference type="EMBL" id="WFD20332.1"/>
    </source>
</evidence>
<protein>
    <submittedName>
        <fullName evidence="2">Beta-glucosidase</fullName>
        <ecNumber evidence="2">3.2.1.21</ecNumber>
    </submittedName>
</protein>
<gene>
    <name evidence="2" type="primary">CTK2</name>
    <name evidence="2" type="ORF">MCAP1_002576</name>
</gene>